<evidence type="ECO:0000256" key="5">
    <source>
        <dbReference type="ARBA" id="ARBA00022917"/>
    </source>
</evidence>
<comment type="caution">
    <text evidence="9">The sequence shown here is derived from an EMBL/GenBank/DDBJ whole genome shotgun (WGS) entry which is preliminary data.</text>
</comment>
<feature type="domain" description="Aminoacyl-tRNA synthetase class Ia" evidence="8">
    <location>
        <begin position="10"/>
        <end position="149"/>
    </location>
</feature>
<evidence type="ECO:0000256" key="2">
    <source>
        <dbReference type="ARBA" id="ARBA00022598"/>
    </source>
</evidence>
<dbReference type="RefSeq" id="WP_171481856.1">
    <property type="nucleotide sequence ID" value="NZ_JABGBP010000284.1"/>
</dbReference>
<dbReference type="AlphaFoldDB" id="A0A7K4FNW7"/>
<evidence type="ECO:0000259" key="8">
    <source>
        <dbReference type="Pfam" id="PF00133"/>
    </source>
</evidence>
<sequence>MDTVAIEKKWKDYWFNNNIFAFKKGDKNYTIDTPPPTVSGKMHVGHAFSYPQQDFIARYKRMKGYNVFYPWGFDDNGLPTEKFVEKERKVTIDNTPLKDYIEICREVSRESEKGLYQAWYDTGISADFKNYIDTSSDFSIKISQEMFLDLVAKK</sequence>
<keyword evidence="6" id="KW-0030">Aminoacyl-tRNA synthetase</keyword>
<reference evidence="9 10" key="1">
    <citation type="submission" date="2020-05" db="EMBL/GenBank/DDBJ databases">
        <authorList>
            <person name="Zhang R."/>
        </authorList>
    </citation>
    <scope>NUCLEOTIDE SEQUENCE [LARGE SCALE GENOMIC DNA]</scope>
    <source>
        <strain evidence="9 10">DSM 28986</strain>
    </source>
</reference>
<gene>
    <name evidence="9" type="ORF">HLB00_07650</name>
</gene>
<dbReference type="InterPro" id="IPR002300">
    <property type="entry name" value="aa-tRNA-synth_Ia"/>
</dbReference>
<dbReference type="SUPFAM" id="SSF52374">
    <property type="entry name" value="Nucleotidylyl transferase"/>
    <property type="match status" value="1"/>
</dbReference>
<keyword evidence="3" id="KW-0547">Nucleotide-binding</keyword>
<evidence type="ECO:0000256" key="3">
    <source>
        <dbReference type="ARBA" id="ARBA00022741"/>
    </source>
</evidence>
<dbReference type="Pfam" id="PF00133">
    <property type="entry name" value="tRNA-synt_1"/>
    <property type="match status" value="1"/>
</dbReference>
<organism evidence="9 10">
    <name type="scientific">Ferroplasma acidiphilum</name>
    <dbReference type="NCBI Taxonomy" id="74969"/>
    <lineage>
        <taxon>Archaea</taxon>
        <taxon>Methanobacteriati</taxon>
        <taxon>Thermoplasmatota</taxon>
        <taxon>Thermoplasmata</taxon>
        <taxon>Thermoplasmatales</taxon>
        <taxon>Ferroplasmaceae</taxon>
        <taxon>Ferroplasma</taxon>
    </lineage>
</organism>
<dbReference type="GO" id="GO:0005829">
    <property type="term" value="C:cytosol"/>
    <property type="evidence" value="ECO:0007669"/>
    <property type="project" value="TreeGrafter"/>
</dbReference>
<evidence type="ECO:0000256" key="1">
    <source>
        <dbReference type="ARBA" id="ARBA00013169"/>
    </source>
</evidence>
<name>A0A7K4FNW7_9ARCH</name>
<dbReference type="Proteomes" id="UP000546917">
    <property type="component" value="Unassembled WGS sequence"/>
</dbReference>
<keyword evidence="4" id="KW-0067">ATP-binding</keyword>
<dbReference type="GO" id="GO:0004832">
    <property type="term" value="F:valine-tRNA ligase activity"/>
    <property type="evidence" value="ECO:0007669"/>
    <property type="project" value="UniProtKB-EC"/>
</dbReference>
<evidence type="ECO:0000256" key="6">
    <source>
        <dbReference type="ARBA" id="ARBA00023146"/>
    </source>
</evidence>
<dbReference type="EC" id="6.1.1.9" evidence="1"/>
<evidence type="ECO:0000313" key="9">
    <source>
        <dbReference type="EMBL" id="NOL60702.1"/>
    </source>
</evidence>
<dbReference type="PROSITE" id="PS00178">
    <property type="entry name" value="AA_TRNA_LIGASE_I"/>
    <property type="match status" value="1"/>
</dbReference>
<dbReference type="GO" id="GO:0005524">
    <property type="term" value="F:ATP binding"/>
    <property type="evidence" value="ECO:0007669"/>
    <property type="project" value="UniProtKB-KW"/>
</dbReference>
<keyword evidence="5" id="KW-0648">Protein biosynthesis</keyword>
<dbReference type="GO" id="GO:0006438">
    <property type="term" value="P:valyl-tRNA aminoacylation"/>
    <property type="evidence" value="ECO:0007669"/>
    <property type="project" value="InterPro"/>
</dbReference>
<keyword evidence="2 9" id="KW-0436">Ligase</keyword>
<dbReference type="Gene3D" id="3.40.50.620">
    <property type="entry name" value="HUPs"/>
    <property type="match status" value="1"/>
</dbReference>
<protein>
    <recommendedName>
        <fullName evidence="1">valine--tRNA ligase</fullName>
        <ecNumber evidence="1">6.1.1.9</ecNumber>
    </recommendedName>
    <alternativeName>
        <fullName evidence="7">Valyl-tRNA synthetase</fullName>
    </alternativeName>
</protein>
<dbReference type="PANTHER" id="PTHR11946:SF93">
    <property type="entry name" value="VALINE--TRNA LIGASE, CHLOROPLASTIC_MITOCHONDRIAL 2"/>
    <property type="match status" value="1"/>
</dbReference>
<dbReference type="InterPro" id="IPR001412">
    <property type="entry name" value="aa-tRNA-synth_I_CS"/>
</dbReference>
<evidence type="ECO:0000256" key="7">
    <source>
        <dbReference type="ARBA" id="ARBA00029936"/>
    </source>
</evidence>
<dbReference type="InterPro" id="IPR014729">
    <property type="entry name" value="Rossmann-like_a/b/a_fold"/>
</dbReference>
<accession>A0A7K4FNW7</accession>
<dbReference type="PANTHER" id="PTHR11946">
    <property type="entry name" value="VALYL-TRNA SYNTHETASES"/>
    <property type="match status" value="1"/>
</dbReference>
<evidence type="ECO:0000313" key="10">
    <source>
        <dbReference type="Proteomes" id="UP000546917"/>
    </source>
</evidence>
<proteinExistence type="predicted"/>
<dbReference type="InterPro" id="IPR002303">
    <property type="entry name" value="Valyl-tRNA_ligase"/>
</dbReference>
<feature type="non-terminal residue" evidence="9">
    <location>
        <position position="154"/>
    </location>
</feature>
<dbReference type="EMBL" id="JABGBP010000284">
    <property type="protein sequence ID" value="NOL60702.1"/>
    <property type="molecule type" value="Genomic_DNA"/>
</dbReference>
<evidence type="ECO:0000256" key="4">
    <source>
        <dbReference type="ARBA" id="ARBA00022840"/>
    </source>
</evidence>